<dbReference type="EMBL" id="LR792683">
    <property type="protein sequence ID" value="CAB3393146.1"/>
    <property type="molecule type" value="Genomic_DNA"/>
</dbReference>
<evidence type="ECO:0000313" key="3">
    <source>
        <dbReference type="Proteomes" id="UP000502196"/>
    </source>
</evidence>
<reference evidence="2 3" key="1">
    <citation type="submission" date="2020-04" db="EMBL/GenBank/DDBJ databases">
        <authorList>
            <person name="Hogendoorn C."/>
        </authorList>
    </citation>
    <scope>NUCLEOTIDE SEQUENCE [LARGE SCALE GENOMIC DNA]</scope>
    <source>
        <strain evidence="2">COOX1</strain>
    </source>
</reference>
<evidence type="ECO:0000313" key="2">
    <source>
        <dbReference type="EMBL" id="CAB3393146.1"/>
    </source>
</evidence>
<sequence>MQVRESSALMVGDPETRTDLPPEIVGQLRGGRSAPVKLMPQKVSVGSKSSLRDPCRIHP</sequence>
<protein>
    <submittedName>
        <fullName evidence="2">Uncharacterized protein</fullName>
    </submittedName>
</protein>
<gene>
    <name evidence="2" type="ORF">COOX1_1764</name>
</gene>
<feature type="region of interest" description="Disordered" evidence="1">
    <location>
        <begin position="1"/>
        <end position="33"/>
    </location>
</feature>
<organism evidence="2 3">
    <name type="scientific">Kyrpidia spormannii</name>
    <dbReference type="NCBI Taxonomy" id="2055160"/>
    <lineage>
        <taxon>Bacteria</taxon>
        <taxon>Bacillati</taxon>
        <taxon>Bacillota</taxon>
        <taxon>Bacilli</taxon>
        <taxon>Bacillales</taxon>
        <taxon>Alicyclobacillaceae</taxon>
        <taxon>Kyrpidia</taxon>
    </lineage>
</organism>
<proteinExistence type="predicted"/>
<dbReference type="AlphaFoldDB" id="A0A6F9E9Q5"/>
<dbReference type="Proteomes" id="UP000502196">
    <property type="component" value="Chromosome"/>
</dbReference>
<accession>A0A6F9E9Q5</accession>
<name>A0A6F9E9Q5_9BACL</name>
<evidence type="ECO:0000256" key="1">
    <source>
        <dbReference type="SAM" id="MobiDB-lite"/>
    </source>
</evidence>